<keyword evidence="2" id="KW-1185">Reference proteome</keyword>
<gene>
    <name evidence="1" type="ORF">DY252_01930</name>
</gene>
<organism evidence="1 2">
    <name type="scientific">Thalassospira indica</name>
    <dbReference type="NCBI Taxonomy" id="1891279"/>
    <lineage>
        <taxon>Bacteria</taxon>
        <taxon>Pseudomonadati</taxon>
        <taxon>Pseudomonadota</taxon>
        <taxon>Alphaproteobacteria</taxon>
        <taxon>Rhodospirillales</taxon>
        <taxon>Thalassospiraceae</taxon>
        <taxon>Thalassospira</taxon>
    </lineage>
</organism>
<dbReference type="EMBL" id="CP031555">
    <property type="protein sequence ID" value="AXO13149.1"/>
    <property type="molecule type" value="Genomic_DNA"/>
</dbReference>
<sequence length="76" mass="8465">MRFSVQALQLFRARSFNLSLTSPKKLQKMFFQVLIGEIRSGSGSNLRGTTAKIDFECALPRTARLKAPEINSSGFV</sequence>
<protein>
    <submittedName>
        <fullName evidence="1">Uncharacterized protein</fullName>
    </submittedName>
</protein>
<proteinExistence type="predicted"/>
<name>A0ABN5ND85_9PROT</name>
<dbReference type="Proteomes" id="UP000256971">
    <property type="component" value="Chromosome"/>
</dbReference>
<evidence type="ECO:0000313" key="1">
    <source>
        <dbReference type="EMBL" id="AXO13149.1"/>
    </source>
</evidence>
<evidence type="ECO:0000313" key="2">
    <source>
        <dbReference type="Proteomes" id="UP000256971"/>
    </source>
</evidence>
<accession>A0ABN5ND85</accession>
<reference evidence="1 2" key="1">
    <citation type="submission" date="2018-08" db="EMBL/GenBank/DDBJ databases">
        <title>Complete genome sequence of type strain Thalassospira indica MCCC 1A01103T, isolated from isolated from deep seawater of the Indian Ocean.</title>
        <authorList>
            <person name="Liu Y."/>
        </authorList>
    </citation>
    <scope>NUCLEOTIDE SEQUENCE [LARGE SCALE GENOMIC DNA]</scope>
    <source>
        <strain evidence="1 2">PB8BT</strain>
    </source>
</reference>